<dbReference type="GO" id="GO:0106435">
    <property type="term" value="F:carboxylesterase activity"/>
    <property type="evidence" value="ECO:0007669"/>
    <property type="project" value="UniProtKB-EC"/>
</dbReference>
<keyword evidence="1 4" id="KW-0378">Hydrolase</keyword>
<feature type="domain" description="BD-FAE-like" evidence="3">
    <location>
        <begin position="49"/>
        <end position="254"/>
    </location>
</feature>
<feature type="signal peptide" evidence="2">
    <location>
        <begin position="1"/>
        <end position="17"/>
    </location>
</feature>
<keyword evidence="5" id="KW-1185">Reference proteome</keyword>
<sequence length="311" mass="33437" precursor="true">MRVMIAKSLLAALVASAAVLSPLYGQEKKEVQVHRDLVYGEVAGAPLTLDLYLPKSETASPLIVWIHGGGWRAGSNKNPPLVKLTEQGFALASIRYRFTDTAIFPAQIHDCKGAIRWLRANAKRYGLDSTRIAVAGSSAGGHLALLVGTSAGVAALEGDTGGNLDYPSDVQAVIDYFGPSDFVLRGQTQPERAYTNQSGSFALLGGTEGERLAVETERFASPANYISKDDPPLLVFHGTADRTVLLDQSQHMVQRYKAAGLEAELVVLENAGHGGKAFYRGVHLAEATRFLVDHLRDPDSQLDPDLTSPTR</sequence>
<dbReference type="Pfam" id="PF20434">
    <property type="entry name" value="BD-FAE"/>
    <property type="match status" value="1"/>
</dbReference>
<dbReference type="PANTHER" id="PTHR48081">
    <property type="entry name" value="AB HYDROLASE SUPERFAMILY PROTEIN C4A8.06C"/>
    <property type="match status" value="1"/>
</dbReference>
<name>A0A517MHK5_9BACT</name>
<keyword evidence="2" id="KW-0732">Signal</keyword>
<evidence type="ECO:0000259" key="3">
    <source>
        <dbReference type="Pfam" id="PF20434"/>
    </source>
</evidence>
<dbReference type="KEGG" id="rml:FF011L_31470"/>
<dbReference type="PANTHER" id="PTHR48081:SF13">
    <property type="entry name" value="ALPHA_BETA HYDROLASE"/>
    <property type="match status" value="1"/>
</dbReference>
<dbReference type="InterPro" id="IPR029058">
    <property type="entry name" value="AB_hydrolase_fold"/>
</dbReference>
<evidence type="ECO:0000256" key="1">
    <source>
        <dbReference type="ARBA" id="ARBA00022801"/>
    </source>
</evidence>
<accession>A0A517MHK5</accession>
<evidence type="ECO:0000313" key="5">
    <source>
        <dbReference type="Proteomes" id="UP000320672"/>
    </source>
</evidence>
<evidence type="ECO:0000313" key="4">
    <source>
        <dbReference type="EMBL" id="QDS94368.1"/>
    </source>
</evidence>
<dbReference type="Proteomes" id="UP000320672">
    <property type="component" value="Chromosome"/>
</dbReference>
<gene>
    <name evidence="4" type="primary">nlhH_1</name>
    <name evidence="4" type="ORF">FF011L_31470</name>
</gene>
<reference evidence="4 5" key="1">
    <citation type="submission" date="2019-02" db="EMBL/GenBank/DDBJ databases">
        <title>Deep-cultivation of Planctomycetes and their phenomic and genomic characterization uncovers novel biology.</title>
        <authorList>
            <person name="Wiegand S."/>
            <person name="Jogler M."/>
            <person name="Boedeker C."/>
            <person name="Pinto D."/>
            <person name="Vollmers J."/>
            <person name="Rivas-Marin E."/>
            <person name="Kohn T."/>
            <person name="Peeters S.H."/>
            <person name="Heuer A."/>
            <person name="Rast P."/>
            <person name="Oberbeckmann S."/>
            <person name="Bunk B."/>
            <person name="Jeske O."/>
            <person name="Meyerdierks A."/>
            <person name="Storesund J.E."/>
            <person name="Kallscheuer N."/>
            <person name="Luecker S."/>
            <person name="Lage O.M."/>
            <person name="Pohl T."/>
            <person name="Merkel B.J."/>
            <person name="Hornburger P."/>
            <person name="Mueller R.-W."/>
            <person name="Bruemmer F."/>
            <person name="Labrenz M."/>
            <person name="Spormann A.M."/>
            <person name="Op den Camp H."/>
            <person name="Overmann J."/>
            <person name="Amann R."/>
            <person name="Jetten M.S.M."/>
            <person name="Mascher T."/>
            <person name="Medema M.H."/>
            <person name="Devos D.P."/>
            <person name="Kaster A.-K."/>
            <person name="Ovreas L."/>
            <person name="Rohde M."/>
            <person name="Galperin M.Y."/>
            <person name="Jogler C."/>
        </authorList>
    </citation>
    <scope>NUCLEOTIDE SEQUENCE [LARGE SCALE GENOMIC DNA]</scope>
    <source>
        <strain evidence="4 5">FF011L</strain>
    </source>
</reference>
<dbReference type="InterPro" id="IPR049492">
    <property type="entry name" value="BD-FAE-like_dom"/>
</dbReference>
<protein>
    <submittedName>
        <fullName evidence="4">Carboxylesterase NlhH</fullName>
        <ecNumber evidence="4">3.1.1.1</ecNumber>
    </submittedName>
</protein>
<dbReference type="Gene3D" id="3.40.50.1820">
    <property type="entry name" value="alpha/beta hydrolase"/>
    <property type="match status" value="1"/>
</dbReference>
<evidence type="ECO:0000256" key="2">
    <source>
        <dbReference type="SAM" id="SignalP"/>
    </source>
</evidence>
<organism evidence="4 5">
    <name type="scientific">Roseimaritima multifibrata</name>
    <dbReference type="NCBI Taxonomy" id="1930274"/>
    <lineage>
        <taxon>Bacteria</taxon>
        <taxon>Pseudomonadati</taxon>
        <taxon>Planctomycetota</taxon>
        <taxon>Planctomycetia</taxon>
        <taxon>Pirellulales</taxon>
        <taxon>Pirellulaceae</taxon>
        <taxon>Roseimaritima</taxon>
    </lineage>
</organism>
<dbReference type="EMBL" id="CP036262">
    <property type="protein sequence ID" value="QDS94368.1"/>
    <property type="molecule type" value="Genomic_DNA"/>
</dbReference>
<feature type="chain" id="PRO_5022153044" evidence="2">
    <location>
        <begin position="18"/>
        <end position="311"/>
    </location>
</feature>
<dbReference type="InterPro" id="IPR050300">
    <property type="entry name" value="GDXG_lipolytic_enzyme"/>
</dbReference>
<proteinExistence type="predicted"/>
<dbReference type="RefSeq" id="WP_246109421.1">
    <property type="nucleotide sequence ID" value="NZ_CP036262.1"/>
</dbReference>
<dbReference type="AlphaFoldDB" id="A0A517MHK5"/>
<dbReference type="SUPFAM" id="SSF53474">
    <property type="entry name" value="alpha/beta-Hydrolases"/>
    <property type="match status" value="1"/>
</dbReference>
<dbReference type="EC" id="3.1.1.1" evidence="4"/>